<protein>
    <submittedName>
        <fullName evidence="4">Nitroreductase</fullName>
    </submittedName>
</protein>
<dbReference type="Proteomes" id="UP000290602">
    <property type="component" value="Unassembled WGS sequence"/>
</dbReference>
<dbReference type="RefSeq" id="WP_129032232.1">
    <property type="nucleotide sequence ID" value="NZ_CP059603.1"/>
</dbReference>
<reference evidence="4 5" key="1">
    <citation type="submission" date="2018-08" db="EMBL/GenBank/DDBJ databases">
        <title>Lactobacillus suantsai sp. nov., isolated from traditional fermented suan-tsai in Taiwan.</title>
        <authorList>
            <person name="Huang C.-H."/>
        </authorList>
    </citation>
    <scope>NUCLEOTIDE SEQUENCE [LARGE SCALE GENOMIC DNA]</scope>
    <source>
        <strain evidence="4 5">BCRC 12945</strain>
    </source>
</reference>
<evidence type="ECO:0000256" key="1">
    <source>
        <dbReference type="ARBA" id="ARBA00022630"/>
    </source>
</evidence>
<evidence type="ECO:0000256" key="2">
    <source>
        <dbReference type="ARBA" id="ARBA00022643"/>
    </source>
</evidence>
<dbReference type="InterPro" id="IPR000415">
    <property type="entry name" value="Nitroreductase-like"/>
</dbReference>
<keyword evidence="3" id="KW-0560">Oxidoreductase</keyword>
<evidence type="ECO:0000313" key="4">
    <source>
        <dbReference type="EMBL" id="RXI78917.1"/>
    </source>
</evidence>
<name>A0A4Q0VKM5_9LACO</name>
<gene>
    <name evidence="4" type="ORF">DXH47_05240</name>
</gene>
<accession>A0A4Q0VKM5</accession>
<dbReference type="AlphaFoldDB" id="A0A4Q0VKM5"/>
<dbReference type="InterPro" id="IPR029479">
    <property type="entry name" value="Nitroreductase"/>
</dbReference>
<dbReference type="EMBL" id="QXIL01000007">
    <property type="protein sequence ID" value="RXI78917.1"/>
    <property type="molecule type" value="Genomic_DNA"/>
</dbReference>
<evidence type="ECO:0000313" key="5">
    <source>
        <dbReference type="Proteomes" id="UP000290602"/>
    </source>
</evidence>
<dbReference type="OrthoDB" id="9812105at2"/>
<sequence length="214" mass="24056">MSSSIPVQRHSARDFSDRPVALDTLRAILTEAQLAPSWENAQPWKVYLATGKTAQHLRQSHQDLNQQGTKSWTEVVPPKDWATLPQTNITAWQQNMQQFYTANERDQFVSRQRGLFNAPAIVYLTMPKNSSAYSAYDLGAFGYGILLAATRHGVSGVPAYELVRYPDEIREAFTIPDDEAIFMGIALGYPQTDSRVNALRPGRSDLNDILQVRD</sequence>
<dbReference type="InterPro" id="IPR050627">
    <property type="entry name" value="Nitroreductase/BluB"/>
</dbReference>
<dbReference type="PANTHER" id="PTHR23026">
    <property type="entry name" value="NADPH NITROREDUCTASE"/>
    <property type="match status" value="1"/>
</dbReference>
<dbReference type="PANTHER" id="PTHR23026:SF90">
    <property type="entry name" value="IODOTYROSINE DEIODINASE 1"/>
    <property type="match status" value="1"/>
</dbReference>
<evidence type="ECO:0000256" key="3">
    <source>
        <dbReference type="ARBA" id="ARBA00023002"/>
    </source>
</evidence>
<keyword evidence="1" id="KW-0285">Flavoprotein</keyword>
<keyword evidence="2" id="KW-0288">FMN</keyword>
<proteinExistence type="predicted"/>
<organism evidence="4 5">
    <name type="scientific">Levilactobacillus suantsaii</name>
    <dbReference type="NCBI Taxonomy" id="2292255"/>
    <lineage>
        <taxon>Bacteria</taxon>
        <taxon>Bacillati</taxon>
        <taxon>Bacillota</taxon>
        <taxon>Bacilli</taxon>
        <taxon>Lactobacillales</taxon>
        <taxon>Lactobacillaceae</taxon>
        <taxon>Levilactobacillus</taxon>
    </lineage>
</organism>
<dbReference type="Gene3D" id="3.40.109.10">
    <property type="entry name" value="NADH Oxidase"/>
    <property type="match status" value="1"/>
</dbReference>
<keyword evidence="5" id="KW-1185">Reference proteome</keyword>
<comment type="caution">
    <text evidence="4">The sequence shown here is derived from an EMBL/GenBank/DDBJ whole genome shotgun (WGS) entry which is preliminary data.</text>
</comment>
<dbReference type="CDD" id="cd02136">
    <property type="entry name" value="PnbA_NfnB-like"/>
    <property type="match status" value="1"/>
</dbReference>
<dbReference type="GO" id="GO:0016491">
    <property type="term" value="F:oxidoreductase activity"/>
    <property type="evidence" value="ECO:0007669"/>
    <property type="project" value="UniProtKB-KW"/>
</dbReference>
<dbReference type="Pfam" id="PF00881">
    <property type="entry name" value="Nitroreductase"/>
    <property type="match status" value="1"/>
</dbReference>
<dbReference type="SUPFAM" id="SSF55469">
    <property type="entry name" value="FMN-dependent nitroreductase-like"/>
    <property type="match status" value="1"/>
</dbReference>